<dbReference type="InterPro" id="IPR015943">
    <property type="entry name" value="WD40/YVTN_repeat-like_dom_sf"/>
</dbReference>
<dbReference type="GO" id="GO:0000155">
    <property type="term" value="F:phosphorelay sensor kinase activity"/>
    <property type="evidence" value="ECO:0007669"/>
    <property type="project" value="TreeGrafter"/>
</dbReference>
<evidence type="ECO:0000313" key="3">
    <source>
        <dbReference type="Proteomes" id="UP000030149"/>
    </source>
</evidence>
<dbReference type="AlphaFoldDB" id="V6SCH5"/>
<dbReference type="Pfam" id="PF07494">
    <property type="entry name" value="Reg_prop"/>
    <property type="match status" value="6"/>
</dbReference>
<dbReference type="OrthoDB" id="799853at2"/>
<dbReference type="PANTHER" id="PTHR43547:SF2">
    <property type="entry name" value="HYBRID SIGNAL TRANSDUCTION HISTIDINE KINASE C"/>
    <property type="match status" value="1"/>
</dbReference>
<evidence type="ECO:0000313" key="2">
    <source>
        <dbReference type="EMBL" id="KGO94485.1"/>
    </source>
</evidence>
<dbReference type="InterPro" id="IPR011110">
    <property type="entry name" value="Reg_prop"/>
</dbReference>
<sequence>MANQEKIVKQMMKFLLLLISIYFSSCKGQNKPENSISNTTDMEAVKSINKFQTNTATEIDKNIRSIFQDKNGNYWFGTNGAGVFRYDGTTLIQLTEKDGLSNNQVQSIQEDKFGNIWFGTGLFRVSRFDGQICTTIINHLNNSSVNNWKIESDDLWFYAGGGVFRYSNNLLKYLPLAETDRKSGNPQNSPFNLSPYAVYSILKDKKGNLWFGTQAKGVCRYDGKSFTWFTEKGLSGPAVLSLFEDSKGNIWFGNNGAGLFRYDGKSLVNFTEEKELGNKEFRTSGKAGLGTLARIYSINEDRNGNLWIGTVDAGVWRYNGNDLTNYTTKDGLTSNAVNTIYKDKKGDLWFGTDENGVCKFDGKSFTEFVPK</sequence>
<dbReference type="EMBL" id="JRLZ01000016">
    <property type="protein sequence ID" value="KGO94485.1"/>
    <property type="molecule type" value="Genomic_DNA"/>
</dbReference>
<proteinExistence type="predicted"/>
<organism evidence="2 3">
    <name type="scientific">Flavobacterium enshiense DK69</name>
    <dbReference type="NCBI Taxonomy" id="1107311"/>
    <lineage>
        <taxon>Bacteria</taxon>
        <taxon>Pseudomonadati</taxon>
        <taxon>Bacteroidota</taxon>
        <taxon>Flavobacteriia</taxon>
        <taxon>Flavobacteriales</taxon>
        <taxon>Flavobacteriaceae</taxon>
        <taxon>Flavobacterium</taxon>
    </lineage>
</organism>
<reference evidence="2 3" key="2">
    <citation type="journal article" date="2015" name="Stand. Genomic Sci.">
        <title>High quality draft genomic sequence of Flavobacterium enshiense DK69(T) and comparison among Flavobacterium genomes.</title>
        <authorList>
            <person name="Zeng Z."/>
            <person name="Chen C."/>
            <person name="Du H."/>
            <person name="Wang G."/>
            <person name="Li M."/>
        </authorList>
    </citation>
    <scope>NUCLEOTIDE SEQUENCE [LARGE SCALE GENOMIC DNA]</scope>
    <source>
        <strain evidence="2 3">DK69</strain>
    </source>
</reference>
<dbReference type="STRING" id="1107311.Q767_13020"/>
<name>V6SCH5_9FLAO</name>
<dbReference type="SUPFAM" id="SSF63829">
    <property type="entry name" value="Calcium-dependent phosphotriesterase"/>
    <property type="match status" value="2"/>
</dbReference>
<protein>
    <recommendedName>
        <fullName evidence="4">Diguanylate cyclase</fullName>
    </recommendedName>
</protein>
<dbReference type="Proteomes" id="UP000030149">
    <property type="component" value="Unassembled WGS sequence"/>
</dbReference>
<evidence type="ECO:0000256" key="1">
    <source>
        <dbReference type="ARBA" id="ARBA00022553"/>
    </source>
</evidence>
<dbReference type="Gene3D" id="2.130.10.10">
    <property type="entry name" value="YVTN repeat-like/Quinoprotein amine dehydrogenase"/>
    <property type="match status" value="5"/>
</dbReference>
<dbReference type="PANTHER" id="PTHR43547">
    <property type="entry name" value="TWO-COMPONENT HISTIDINE KINASE"/>
    <property type="match status" value="1"/>
</dbReference>
<dbReference type="RefSeq" id="WP_023572855.1">
    <property type="nucleotide sequence ID" value="NZ_AVCS01000006.1"/>
</dbReference>
<evidence type="ECO:0008006" key="4">
    <source>
        <dbReference type="Google" id="ProtNLM"/>
    </source>
</evidence>
<keyword evidence="1" id="KW-0597">Phosphoprotein</keyword>
<dbReference type="PATRIC" id="fig|1107311.3.peg.803"/>
<accession>V6SCH5</accession>
<comment type="caution">
    <text evidence="2">The sequence shown here is derived from an EMBL/GenBank/DDBJ whole genome shotgun (WGS) entry which is preliminary data.</text>
</comment>
<reference evidence="3" key="1">
    <citation type="submission" date="2013-09" db="EMBL/GenBank/DDBJ databases">
        <authorList>
            <person name="Zeng Z."/>
            <person name="Chen C."/>
        </authorList>
    </citation>
    <scope>NUCLEOTIDE SEQUENCE [LARGE SCALE GENOMIC DNA]</scope>
    <source>
        <strain evidence="3">DK69</strain>
    </source>
</reference>
<keyword evidence="3" id="KW-1185">Reference proteome</keyword>
<dbReference type="eggNOG" id="COG3292">
    <property type="taxonomic scope" value="Bacteria"/>
</dbReference>
<gene>
    <name evidence="2" type="ORF">Q767_13020</name>
</gene>